<evidence type="ECO:0000256" key="10">
    <source>
        <dbReference type="SAM" id="MobiDB-lite"/>
    </source>
</evidence>
<accession>A0A4S2LRE5</accession>
<feature type="region of interest" description="Disordered" evidence="10">
    <location>
        <begin position="975"/>
        <end position="999"/>
    </location>
</feature>
<keyword evidence="6" id="KW-0862">Zinc</keyword>
<evidence type="ECO:0000256" key="5">
    <source>
        <dbReference type="ARBA" id="ARBA00022771"/>
    </source>
</evidence>
<evidence type="ECO:0000313" key="13">
    <source>
        <dbReference type="Proteomes" id="UP000308267"/>
    </source>
</evidence>
<dbReference type="PROSITE" id="PS50089">
    <property type="entry name" value="ZF_RING_2"/>
    <property type="match status" value="1"/>
</dbReference>
<evidence type="ECO:0000259" key="11">
    <source>
        <dbReference type="PROSITE" id="PS50089"/>
    </source>
</evidence>
<sequence length="1162" mass="129949">MFPLWSILRTNQNTTSHQCTINLNTFTCDFCSRNEKWEDDTQEDSPFGNTSSLLDFVEPIDAMAYSRRLFFFDKFTVRDASLPDLFTGFNDIRPSCTTSGRGFLWIGDDTGSVHRLDRSQQMTSFKAHAQSVRLMRQSKQHDLLVTVGLDDLGEERLKVWNTAKWLNKPTPYCCRTTTTEPPGQSPSHVSCLFVDEQLQFILLGHVRGQLQLFKGDISRERQCKRYLLHTFNTPVTGVGLQLVDPKQPLAKHSVVADSRTSRAPELQSPVVFATTEQCVMSFVLGRRDEVLSKTVLDRFGASFDCSSIVSLTPDNPQFAVASRDAIYFYQSDGRGPCLATDGNKLALSVFKQYLVLVKGPPGLYLSHTGPLSTADSLPRESSVTLTIHDQQNKFIAGEFSIQGVLSMFIEWDGIYLLCLERNAEGALRHTLIGLTEKSTHAKLEMLFSKKNFQMAIDIAKSQHFEQEELARIFGCYADHLYKQKDYDGAIKEYVKTIGILEASFVIQRFLEGGHVTQLACYLEALNAANLASSDHLILLLNCYARLQDKTRINDFLQKPINPQMNVPAALHVLRQANFPDAALRLAQLSGRFADRIGILIEDMDNCATALEDIAQFPFDEALRAICNYGHILMDRLPTETLQLLDKLCSQPDAARINVHHFLKVFINNRLGLMQFLERYITTSGTSVKVGGVVDALLELLLYEINRLRETQADSKETVYKRLSQLALRLLRDDKLPYDEKKALLLCHRRAFFDGCIYLWEKQRLYDPLLKHYMSLGAHQKVLETCQKFGKELPKLWILALRYFASKPDCASELQQVVSEVDRLNLATPMVVLQILSETDAEHSCLVGTIRDYLLRHLEAGAGQIAALRQGVQKLRSETMRNREVVRSLNSQVKIFQQQKCVLCHQSLEPPSVHFLCDHSYHKMCFENYALNEQSCPECAPKNKKLLAETEADVLTTGSSLLSSQVVEQLRIALHTDQPVPGEEPLEPFDNESSRSSSPQLTKLLANRLAHAPFGLSAGLPRPQTPSGLGSNAMQMTVLYSNNSKDSQSIRSRDTTPGSCGSPKPTSQFEGLSTDVRSSGPRTGAATLASLRSTSLGYHSADTRSANATDSVHAIQPKNPFGDSDTDDERRSLASAPGTTRTPAKTSLPDFDFGASPKTPFDP</sequence>
<evidence type="ECO:0000313" key="12">
    <source>
        <dbReference type="EMBL" id="TGZ66350.1"/>
    </source>
</evidence>
<dbReference type="GO" id="GO:0015031">
    <property type="term" value="P:protein transport"/>
    <property type="evidence" value="ECO:0007669"/>
    <property type="project" value="UniProtKB-KW"/>
</dbReference>
<dbReference type="GO" id="GO:0030674">
    <property type="term" value="F:protein-macromolecule adaptor activity"/>
    <property type="evidence" value="ECO:0007669"/>
    <property type="project" value="TreeGrafter"/>
</dbReference>
<proteinExistence type="inferred from homology"/>
<evidence type="ECO:0000256" key="7">
    <source>
        <dbReference type="ARBA" id="ARBA00022927"/>
    </source>
</evidence>
<keyword evidence="3" id="KW-0813">Transport</keyword>
<dbReference type="SUPFAM" id="SSF50978">
    <property type="entry name" value="WD40 repeat-like"/>
    <property type="match status" value="1"/>
</dbReference>
<evidence type="ECO:0000256" key="9">
    <source>
        <dbReference type="PROSITE-ProRule" id="PRU00175"/>
    </source>
</evidence>
<dbReference type="GO" id="GO:0006904">
    <property type="term" value="P:vesicle docking involved in exocytosis"/>
    <property type="evidence" value="ECO:0007669"/>
    <property type="project" value="TreeGrafter"/>
</dbReference>
<dbReference type="PANTHER" id="PTHR23323:SF24">
    <property type="entry name" value="VACUOLAR PROTEIN SORTING-ASSOCIATED PROTEIN 11 HOMOLOG"/>
    <property type="match status" value="1"/>
</dbReference>
<dbReference type="InterPro" id="IPR001841">
    <property type="entry name" value="Znf_RING"/>
</dbReference>
<dbReference type="OrthoDB" id="6250254at2759"/>
<evidence type="ECO:0000256" key="2">
    <source>
        <dbReference type="ARBA" id="ARBA00007070"/>
    </source>
</evidence>
<comment type="similarity">
    <text evidence="2">Belongs to the VPS11 family.</text>
</comment>
<name>A0A4S2LRE5_OPIFE</name>
<dbReference type="GO" id="GO:0030897">
    <property type="term" value="C:HOPS complex"/>
    <property type="evidence" value="ECO:0007669"/>
    <property type="project" value="TreeGrafter"/>
</dbReference>
<evidence type="ECO:0000256" key="1">
    <source>
        <dbReference type="ARBA" id="ARBA00004492"/>
    </source>
</evidence>
<comment type="subcellular location">
    <subcellularLocation>
        <location evidence="1">Late endosome membrane</location>
        <topology evidence="1">Peripheral membrane protein</topology>
        <orientation evidence="1">Cytoplasmic side</orientation>
    </subcellularLocation>
</comment>
<dbReference type="InterPro" id="IPR015943">
    <property type="entry name" value="WD40/YVTN_repeat-like_dom_sf"/>
</dbReference>
<reference evidence="12 13" key="1">
    <citation type="journal article" date="2019" name="BMC Genomics">
        <title>New insights from Opisthorchis felineus genome: update on genomics of the epidemiologically important liver flukes.</title>
        <authorList>
            <person name="Ershov N.I."/>
            <person name="Mordvinov V.A."/>
            <person name="Prokhortchouk E.B."/>
            <person name="Pakharukova M.Y."/>
            <person name="Gunbin K.V."/>
            <person name="Ustyantsev K."/>
            <person name="Genaev M.A."/>
            <person name="Blinov A.G."/>
            <person name="Mazur A."/>
            <person name="Boulygina E."/>
            <person name="Tsygankova S."/>
            <person name="Khrameeva E."/>
            <person name="Chekanov N."/>
            <person name="Fan G."/>
            <person name="Xiao A."/>
            <person name="Zhang H."/>
            <person name="Xu X."/>
            <person name="Yang H."/>
            <person name="Solovyev V."/>
            <person name="Lee S.M."/>
            <person name="Liu X."/>
            <person name="Afonnikov D.A."/>
            <person name="Skryabin K.G."/>
        </authorList>
    </citation>
    <scope>NUCLEOTIDE SEQUENCE [LARGE SCALE GENOMIC DNA]</scope>
    <source>
        <strain evidence="12">AK-0245</strain>
        <tissue evidence="12">Whole organism</tissue>
    </source>
</reference>
<evidence type="ECO:0000256" key="3">
    <source>
        <dbReference type="ARBA" id="ARBA00022448"/>
    </source>
</evidence>
<dbReference type="Gene3D" id="2.130.10.10">
    <property type="entry name" value="YVTN repeat-like/Quinoprotein amine dehydrogenase"/>
    <property type="match status" value="1"/>
</dbReference>
<dbReference type="GO" id="GO:0048284">
    <property type="term" value="P:organelle fusion"/>
    <property type="evidence" value="ECO:0007669"/>
    <property type="project" value="TreeGrafter"/>
</dbReference>
<organism evidence="12 13">
    <name type="scientific">Opisthorchis felineus</name>
    <dbReference type="NCBI Taxonomy" id="147828"/>
    <lineage>
        <taxon>Eukaryota</taxon>
        <taxon>Metazoa</taxon>
        <taxon>Spiralia</taxon>
        <taxon>Lophotrochozoa</taxon>
        <taxon>Platyhelminthes</taxon>
        <taxon>Trematoda</taxon>
        <taxon>Digenea</taxon>
        <taxon>Opisthorchiida</taxon>
        <taxon>Opisthorchiata</taxon>
        <taxon>Opisthorchiidae</taxon>
        <taxon>Opisthorchis</taxon>
    </lineage>
</organism>
<dbReference type="Proteomes" id="UP000308267">
    <property type="component" value="Unassembled WGS sequence"/>
</dbReference>
<feature type="domain" description="RING-type" evidence="11">
    <location>
        <begin position="900"/>
        <end position="938"/>
    </location>
</feature>
<protein>
    <recommendedName>
        <fullName evidence="11">RING-type domain-containing protein</fullName>
    </recommendedName>
</protein>
<dbReference type="InterPro" id="IPR013083">
    <property type="entry name" value="Znf_RING/FYVE/PHD"/>
</dbReference>
<dbReference type="GO" id="GO:0007033">
    <property type="term" value="P:vacuole organization"/>
    <property type="evidence" value="ECO:0007669"/>
    <property type="project" value="TreeGrafter"/>
</dbReference>
<dbReference type="Gene3D" id="3.30.40.10">
    <property type="entry name" value="Zinc/RING finger domain, C3HC4 (zinc finger)"/>
    <property type="match status" value="1"/>
</dbReference>
<dbReference type="InterPro" id="IPR057308">
    <property type="entry name" value="CHCR_PEP5_VPS11"/>
</dbReference>
<feature type="region of interest" description="Disordered" evidence="10">
    <location>
        <begin position="1042"/>
        <end position="1082"/>
    </location>
</feature>
<feature type="region of interest" description="Disordered" evidence="10">
    <location>
        <begin position="1100"/>
        <end position="1162"/>
    </location>
</feature>
<keyword evidence="7" id="KW-0653">Protein transport</keyword>
<keyword evidence="13" id="KW-1185">Reference proteome</keyword>
<dbReference type="GO" id="GO:0031902">
    <property type="term" value="C:late endosome membrane"/>
    <property type="evidence" value="ECO:0007669"/>
    <property type="project" value="UniProtKB-SubCell"/>
</dbReference>
<dbReference type="SUPFAM" id="SSF57850">
    <property type="entry name" value="RING/U-box"/>
    <property type="match status" value="1"/>
</dbReference>
<dbReference type="Pfam" id="PF23341">
    <property type="entry name" value="PEP5_VPS11_N"/>
    <property type="match status" value="1"/>
</dbReference>
<feature type="compositionally biased region" description="Polar residues" evidence="10">
    <location>
        <begin position="1042"/>
        <end position="1080"/>
    </location>
</feature>
<dbReference type="AlphaFoldDB" id="A0A4S2LRE5"/>
<dbReference type="STRING" id="147828.A0A4S2LRE5"/>
<dbReference type="InterPro" id="IPR057307">
    <property type="entry name" value="PEP5_VPS11_N"/>
</dbReference>
<gene>
    <name evidence="12" type="ORF">CRM22_005382</name>
</gene>
<dbReference type="GO" id="GO:0008270">
    <property type="term" value="F:zinc ion binding"/>
    <property type="evidence" value="ECO:0007669"/>
    <property type="project" value="UniProtKB-KW"/>
</dbReference>
<dbReference type="GO" id="GO:0007032">
    <property type="term" value="P:endosome organization"/>
    <property type="evidence" value="ECO:0007669"/>
    <property type="project" value="TreeGrafter"/>
</dbReference>
<evidence type="ECO:0000256" key="8">
    <source>
        <dbReference type="ARBA" id="ARBA00023136"/>
    </source>
</evidence>
<keyword evidence="4" id="KW-0479">Metal-binding</keyword>
<dbReference type="Pfam" id="PF23356">
    <property type="entry name" value="TPR_PEP5_VPS11"/>
    <property type="match status" value="1"/>
</dbReference>
<evidence type="ECO:0000256" key="4">
    <source>
        <dbReference type="ARBA" id="ARBA00022723"/>
    </source>
</evidence>
<keyword evidence="5 9" id="KW-0863">Zinc-finger</keyword>
<comment type="caution">
    <text evidence="12">The sequence shown here is derived from an EMBL/GenBank/DDBJ whole genome shotgun (WGS) entry which is preliminary data.</text>
</comment>
<evidence type="ECO:0000256" key="6">
    <source>
        <dbReference type="ARBA" id="ARBA00022833"/>
    </source>
</evidence>
<dbReference type="InterPro" id="IPR036322">
    <property type="entry name" value="WD40_repeat_dom_sf"/>
</dbReference>
<dbReference type="PANTHER" id="PTHR23323">
    <property type="entry name" value="VACUOLAR PROTEIN SORTING-ASSOCIATED PROTEIN"/>
    <property type="match status" value="1"/>
</dbReference>
<keyword evidence="8" id="KW-0472">Membrane</keyword>
<feature type="compositionally biased region" description="Polar residues" evidence="10">
    <location>
        <begin position="1100"/>
        <end position="1109"/>
    </location>
</feature>
<dbReference type="EMBL" id="SJOL01006456">
    <property type="protein sequence ID" value="TGZ66350.1"/>
    <property type="molecule type" value="Genomic_DNA"/>
</dbReference>
<dbReference type="CDD" id="cd16688">
    <property type="entry name" value="RING-H2_Vps11"/>
    <property type="match status" value="1"/>
</dbReference>